<dbReference type="SUPFAM" id="SSF55120">
    <property type="entry name" value="Pseudouridine synthase"/>
    <property type="match status" value="1"/>
</dbReference>
<sequence>MNTRIRLDVAYDGSGFTGWSRQPGLRTVQGEIEGALATIFHHHAPAPQLTVAGRTDAGVHATGQVVHLDLSDEQVAALRGRRGDEGRGPAESLVRRVNGLAGRSADLRILGGHPVPETFDARYGALWRDYEYRVADLGALWAPTRRGDTLWHASRLDVDRMNGAALSLLGLHDWATFCKPREGATTIRTLQEFAWRRDDEGVLLAHVRADAFCHSMVRSLVGATLAVGDGRIEPGDLAGIRDERRRGSRFKTAPAHGLTLVHVEYPPDDELEARAAVTRARRPSFADGPETV</sequence>
<keyword evidence="3 4" id="KW-0413">Isomerase</keyword>
<dbReference type="InterPro" id="IPR020097">
    <property type="entry name" value="PsdUridine_synth_TruA_a/b_dom"/>
</dbReference>
<gene>
    <name evidence="4" type="primary">truA</name>
    <name evidence="9" type="ORF">C8E83_2630</name>
</gene>
<feature type="active site" description="Nucleophile" evidence="4 5">
    <location>
        <position position="56"/>
    </location>
</feature>
<dbReference type="Gene3D" id="3.30.70.580">
    <property type="entry name" value="Pseudouridine synthase I, catalytic domain, N-terminal subdomain"/>
    <property type="match status" value="1"/>
</dbReference>
<dbReference type="HAMAP" id="MF_00171">
    <property type="entry name" value="TruA"/>
    <property type="match status" value="1"/>
</dbReference>
<evidence type="ECO:0000256" key="1">
    <source>
        <dbReference type="ARBA" id="ARBA00009375"/>
    </source>
</evidence>
<dbReference type="RefSeq" id="WP_121370276.1">
    <property type="nucleotide sequence ID" value="NZ_RBKS01000001.1"/>
</dbReference>
<evidence type="ECO:0000259" key="8">
    <source>
        <dbReference type="Pfam" id="PF01416"/>
    </source>
</evidence>
<evidence type="ECO:0000256" key="7">
    <source>
        <dbReference type="RuleBase" id="RU003792"/>
    </source>
</evidence>
<dbReference type="InterPro" id="IPR020094">
    <property type="entry name" value="TruA/RsuA/RluB/E/F_N"/>
</dbReference>
<name>A0A495IHK8_9MICO</name>
<dbReference type="AlphaFoldDB" id="A0A495IHK8"/>
<comment type="caution">
    <text evidence="9">The sequence shown here is derived from an EMBL/GenBank/DDBJ whole genome shotgun (WGS) entry which is preliminary data.</text>
</comment>
<evidence type="ECO:0000256" key="6">
    <source>
        <dbReference type="PIRSR" id="PIRSR001430-2"/>
    </source>
</evidence>
<dbReference type="OrthoDB" id="9811823at2"/>
<proteinExistence type="inferred from homology"/>
<evidence type="ECO:0000256" key="5">
    <source>
        <dbReference type="PIRSR" id="PIRSR001430-1"/>
    </source>
</evidence>
<evidence type="ECO:0000256" key="4">
    <source>
        <dbReference type="HAMAP-Rule" id="MF_00171"/>
    </source>
</evidence>
<dbReference type="Pfam" id="PF01416">
    <property type="entry name" value="PseudoU_synth_1"/>
    <property type="match status" value="1"/>
</dbReference>
<protein>
    <recommendedName>
        <fullName evidence="4">tRNA pseudouridine synthase A</fullName>
        <ecNumber evidence="4">5.4.99.12</ecNumber>
    </recommendedName>
    <alternativeName>
        <fullName evidence="4">tRNA pseudouridine(38-40) synthase</fullName>
    </alternativeName>
    <alternativeName>
        <fullName evidence="4">tRNA pseudouridylate synthase I</fullName>
    </alternativeName>
    <alternativeName>
        <fullName evidence="4">tRNA-uridine isomerase I</fullName>
    </alternativeName>
</protein>
<accession>A0A495IHK8</accession>
<dbReference type="InterPro" id="IPR020095">
    <property type="entry name" value="PsdUridine_synth_TruA_C"/>
</dbReference>
<dbReference type="InterPro" id="IPR020103">
    <property type="entry name" value="PsdUridine_synth_cat_dom_sf"/>
</dbReference>
<comment type="function">
    <text evidence="4">Formation of pseudouridine at positions 38, 39 and 40 in the anticodon stem and loop of transfer RNAs.</text>
</comment>
<reference evidence="9 10" key="1">
    <citation type="submission" date="2018-10" db="EMBL/GenBank/DDBJ databases">
        <title>Sequencing the genomes of 1000 actinobacteria strains.</title>
        <authorList>
            <person name="Klenk H.-P."/>
        </authorList>
    </citation>
    <scope>NUCLEOTIDE SEQUENCE [LARGE SCALE GENOMIC DNA]</scope>
    <source>
        <strain evidence="9 10">DSM 17894</strain>
    </source>
</reference>
<comment type="catalytic activity">
    <reaction evidence="4 7">
        <text>uridine(38/39/40) in tRNA = pseudouridine(38/39/40) in tRNA</text>
        <dbReference type="Rhea" id="RHEA:22376"/>
        <dbReference type="Rhea" id="RHEA-COMP:10085"/>
        <dbReference type="Rhea" id="RHEA-COMP:10087"/>
        <dbReference type="ChEBI" id="CHEBI:65314"/>
        <dbReference type="ChEBI" id="CHEBI:65315"/>
        <dbReference type="EC" id="5.4.99.12"/>
    </reaction>
</comment>
<keyword evidence="2 4" id="KW-0819">tRNA processing</keyword>
<dbReference type="InterPro" id="IPR001406">
    <property type="entry name" value="PsdUridine_synth_TruA"/>
</dbReference>
<dbReference type="PANTHER" id="PTHR11142">
    <property type="entry name" value="PSEUDOURIDYLATE SYNTHASE"/>
    <property type="match status" value="1"/>
</dbReference>
<dbReference type="Proteomes" id="UP000280008">
    <property type="component" value="Unassembled WGS sequence"/>
</dbReference>
<keyword evidence="10" id="KW-1185">Reference proteome</keyword>
<organism evidence="9 10">
    <name type="scientific">Frondihabitans australicus</name>
    <dbReference type="NCBI Taxonomy" id="386892"/>
    <lineage>
        <taxon>Bacteria</taxon>
        <taxon>Bacillati</taxon>
        <taxon>Actinomycetota</taxon>
        <taxon>Actinomycetes</taxon>
        <taxon>Micrococcales</taxon>
        <taxon>Microbacteriaceae</taxon>
        <taxon>Frondihabitans</taxon>
    </lineage>
</organism>
<dbReference type="EC" id="5.4.99.12" evidence="4"/>
<dbReference type="NCBIfam" id="TIGR00071">
    <property type="entry name" value="hisT_truA"/>
    <property type="match status" value="1"/>
</dbReference>
<dbReference type="CDD" id="cd02570">
    <property type="entry name" value="PseudoU_synth_EcTruA"/>
    <property type="match status" value="1"/>
</dbReference>
<dbReference type="PIRSF" id="PIRSF001430">
    <property type="entry name" value="tRNA_psdUrid_synth"/>
    <property type="match status" value="1"/>
</dbReference>
<evidence type="ECO:0000256" key="3">
    <source>
        <dbReference type="ARBA" id="ARBA00023235"/>
    </source>
</evidence>
<dbReference type="EMBL" id="RBKS01000001">
    <property type="protein sequence ID" value="RKR75482.1"/>
    <property type="molecule type" value="Genomic_DNA"/>
</dbReference>
<dbReference type="GO" id="GO:0160147">
    <property type="term" value="F:tRNA pseudouridine(38-40) synthase activity"/>
    <property type="evidence" value="ECO:0007669"/>
    <property type="project" value="UniProtKB-EC"/>
</dbReference>
<comment type="subunit">
    <text evidence="4">Homodimer.</text>
</comment>
<comment type="similarity">
    <text evidence="1 4 7">Belongs to the tRNA pseudouridine synthase TruA family.</text>
</comment>
<evidence type="ECO:0000256" key="2">
    <source>
        <dbReference type="ARBA" id="ARBA00022694"/>
    </source>
</evidence>
<comment type="caution">
    <text evidence="4">Lacks conserved residue(s) required for the propagation of feature annotation.</text>
</comment>
<feature type="binding site" evidence="4 6">
    <location>
        <position position="130"/>
    </location>
    <ligand>
        <name>substrate</name>
    </ligand>
</feature>
<feature type="domain" description="Pseudouridine synthase I TruA alpha/beta" evidence="8">
    <location>
        <begin position="164"/>
        <end position="266"/>
    </location>
</feature>
<dbReference type="GO" id="GO:0003723">
    <property type="term" value="F:RNA binding"/>
    <property type="evidence" value="ECO:0007669"/>
    <property type="project" value="InterPro"/>
</dbReference>
<dbReference type="Gene3D" id="3.30.70.660">
    <property type="entry name" value="Pseudouridine synthase I, catalytic domain, C-terminal subdomain"/>
    <property type="match status" value="1"/>
</dbReference>
<dbReference type="GO" id="GO:0031119">
    <property type="term" value="P:tRNA pseudouridine synthesis"/>
    <property type="evidence" value="ECO:0007669"/>
    <property type="project" value="UniProtKB-UniRule"/>
</dbReference>
<evidence type="ECO:0000313" key="10">
    <source>
        <dbReference type="Proteomes" id="UP000280008"/>
    </source>
</evidence>
<dbReference type="PANTHER" id="PTHR11142:SF0">
    <property type="entry name" value="TRNA PSEUDOURIDINE SYNTHASE-LIKE 1"/>
    <property type="match status" value="1"/>
</dbReference>
<evidence type="ECO:0000313" key="9">
    <source>
        <dbReference type="EMBL" id="RKR75482.1"/>
    </source>
</evidence>